<evidence type="ECO:0000313" key="4">
    <source>
        <dbReference type="EMBL" id="AND68616.1"/>
    </source>
</evidence>
<dbReference type="NCBIfam" id="TIGR00254">
    <property type="entry name" value="GGDEF"/>
    <property type="match status" value="1"/>
</dbReference>
<dbReference type="RefSeq" id="WP_083966098.1">
    <property type="nucleotide sequence ID" value="NZ_CP014841.1"/>
</dbReference>
<dbReference type="SUPFAM" id="SSF141868">
    <property type="entry name" value="EAL domain-like"/>
    <property type="match status" value="1"/>
</dbReference>
<dbReference type="STRING" id="445710.ATSB10_11620"/>
<dbReference type="SMART" id="SM00052">
    <property type="entry name" value="EAL"/>
    <property type="match status" value="1"/>
</dbReference>
<dbReference type="Pfam" id="PF00990">
    <property type="entry name" value="GGDEF"/>
    <property type="match status" value="1"/>
</dbReference>
<keyword evidence="5" id="KW-1185">Reference proteome</keyword>
<dbReference type="OrthoDB" id="23692at2"/>
<feature type="domain" description="GGDEF" evidence="3">
    <location>
        <begin position="422"/>
        <end position="556"/>
    </location>
</feature>
<dbReference type="InterPro" id="IPR044398">
    <property type="entry name" value="Globin-sensor_dom"/>
</dbReference>
<sequence>MEQGDRGAERDGLKREAPDHPLAGAGLRSRFYRSLAETLVRLHTNHGYDRRLAIAEAVAIFAATMELPLVWLGRHVPGGDGVTVLAAAGSATDRAGRLLSGDDPPRVGPESPVGQVLDLQAGYVLRRSPEASAPGQTGAWNDGFACCLAATRAQDGSRLVLAACAVDAADEALDQLGAWLEQLVVELVRFWDHQAMIERDQRISRYREAQRAIQRALLEQPDPAAVYRTLAQSLVEVAGAAAVDVLMVENDGASLRRVALAGPIAEELGRLFPRLPAEGERVPLPLIALREMRPQIRIRPGERSDMSPIWRHGPLAGMGASGCWPILAPDHAPGRSAKPIGVFALITREEDAFDDEMCHVLDELAEVAGIALHQHERRRAQLEEQQRQTYLALHDALTGLPNRRALDMHMECALERAERNERLVAVGMLDLDDLKPINDRYGHATGDLLLVEVARRLRAALRPDDYIARLGGDEFVIVCEGLHRDVEIEPLLDRLWIALREPMRVDGEVFELTASLGIALFPDHATGGGQQLLRRADQAMYQVKARKRQRERWWSTPLAAAGQPVPEFDGRNQAPYGQHAEALLRPWAALAEPLVPELVEAFIGELRSHEGIARLFAVLPEVDRAMLAARFAQHIQLLVQPGLDIESHRLQAARAGRFHASAGLEEVWLLEGVERLRDLIAQRFGSLSVSDRRPLGIVLQRLGLERQWQLESIRDVQRERVALLARLNALAWSAEGYLELIQGVVDALAGHSEICSCAVGRPDDSGQLTYEAVGGEAFAEYLRALARGGAAPIRVNADSQQGGGPSGRAWRTGQVQRCLHYGTDPAMVSWRDVALPIGIVSSVAIPLCPMPPTPSAVLTIYSAYSGGFQSEDQQAFVDQLKNLLDLALARLVPPRPGTELLPFFVRERWRALIATDALQTYYQPVVRLADGRVSELEALARLQDPDGGLLSPARFLPALGDDDLVVLFRQVLSQATQQREMLFRMGHVVDVSVNTPAAALEDPRYAEAAAASISEGRCPVESLLLEILESPMGTDHSAASGMAGMQALKALGVRLVEDDLGAGYSSLIRLRHWPFDRVKIDQAIVMQVADDPLRTLRFIRQLVRLGHDLGLDVVVEGLETPGLIEAALWLGADMGQGYALARPMPPGDLPRWLDGFRWKWNAARPVTALGALASALQWEEQLLALPAGPEFWRHHAERTCATGSYLDAALAVNANLREASTAHVAMHAAAVAGPHDAQYRRQRNRFIQLLIEQVQFEERSRATA</sequence>
<dbReference type="InterPro" id="IPR012292">
    <property type="entry name" value="Globin/Proto"/>
</dbReference>
<dbReference type="InterPro" id="IPR029016">
    <property type="entry name" value="GAF-like_dom_sf"/>
</dbReference>
<dbReference type="SUPFAM" id="SSF55781">
    <property type="entry name" value="GAF domain-like"/>
    <property type="match status" value="2"/>
</dbReference>
<dbReference type="SUPFAM" id="SSF55073">
    <property type="entry name" value="Nucleotide cyclase"/>
    <property type="match status" value="1"/>
</dbReference>
<name>A0A160MZ68_9GAMM</name>
<evidence type="ECO:0000259" key="3">
    <source>
        <dbReference type="PROSITE" id="PS50887"/>
    </source>
</evidence>
<dbReference type="Gene3D" id="3.20.20.450">
    <property type="entry name" value="EAL domain"/>
    <property type="match status" value="1"/>
</dbReference>
<feature type="compositionally biased region" description="Basic and acidic residues" evidence="1">
    <location>
        <begin position="1"/>
        <end position="19"/>
    </location>
</feature>
<dbReference type="Gene3D" id="3.30.450.40">
    <property type="match status" value="2"/>
</dbReference>
<reference evidence="4 5" key="1">
    <citation type="submission" date="2016-02" db="EMBL/GenBank/DDBJ databases">
        <title>Complete genome sequencing and analysis of ATSB10, Dyella thiooxydans isolated from rhizosphere soil of sunflower (Helianthus annuus L.).</title>
        <authorList>
            <person name="Lee Y."/>
            <person name="Hwangbo K."/>
            <person name="Chung H."/>
            <person name="Yoo J."/>
            <person name="Kim K.Y."/>
            <person name="Sa T.M."/>
            <person name="Um Y."/>
            <person name="Madhaiyan M."/>
        </authorList>
    </citation>
    <scope>NUCLEOTIDE SEQUENCE [LARGE SCALE GENOMIC DNA]</scope>
    <source>
        <strain evidence="4 5">ATSB10</strain>
    </source>
</reference>
<evidence type="ECO:0000313" key="5">
    <source>
        <dbReference type="Proteomes" id="UP000077255"/>
    </source>
</evidence>
<dbReference type="GO" id="GO:0020037">
    <property type="term" value="F:heme binding"/>
    <property type="evidence" value="ECO:0007669"/>
    <property type="project" value="InterPro"/>
</dbReference>
<dbReference type="PANTHER" id="PTHR44757">
    <property type="entry name" value="DIGUANYLATE CYCLASE DGCP"/>
    <property type="match status" value="1"/>
</dbReference>
<dbReference type="Pfam" id="PF00563">
    <property type="entry name" value="EAL"/>
    <property type="match status" value="1"/>
</dbReference>
<dbReference type="CDD" id="cd01948">
    <property type="entry name" value="EAL"/>
    <property type="match status" value="1"/>
</dbReference>
<evidence type="ECO:0000259" key="2">
    <source>
        <dbReference type="PROSITE" id="PS50883"/>
    </source>
</evidence>
<protein>
    <recommendedName>
        <fullName evidence="6">Direct oxygen-sensing cyclase</fullName>
    </recommendedName>
</protein>
<dbReference type="PROSITE" id="PS50887">
    <property type="entry name" value="GGDEF"/>
    <property type="match status" value="1"/>
</dbReference>
<feature type="region of interest" description="Disordered" evidence="1">
    <location>
        <begin position="1"/>
        <end position="21"/>
    </location>
</feature>
<organism evidence="4 5">
    <name type="scientific">Dyella thiooxydans</name>
    <dbReference type="NCBI Taxonomy" id="445710"/>
    <lineage>
        <taxon>Bacteria</taxon>
        <taxon>Pseudomonadati</taxon>
        <taxon>Pseudomonadota</taxon>
        <taxon>Gammaproteobacteria</taxon>
        <taxon>Lysobacterales</taxon>
        <taxon>Rhodanobacteraceae</taxon>
        <taxon>Dyella</taxon>
    </lineage>
</organism>
<dbReference type="AlphaFoldDB" id="A0A160MZ68"/>
<dbReference type="InterPro" id="IPR043128">
    <property type="entry name" value="Rev_trsase/Diguanyl_cyclase"/>
</dbReference>
<proteinExistence type="predicted"/>
<dbReference type="Pfam" id="PF11563">
    <property type="entry name" value="Protoglobin"/>
    <property type="match status" value="1"/>
</dbReference>
<dbReference type="InterPro" id="IPR035919">
    <property type="entry name" value="EAL_sf"/>
</dbReference>
<evidence type="ECO:0008006" key="6">
    <source>
        <dbReference type="Google" id="ProtNLM"/>
    </source>
</evidence>
<dbReference type="InterPro" id="IPR052155">
    <property type="entry name" value="Biofilm_reg_signaling"/>
</dbReference>
<dbReference type="InterPro" id="IPR000160">
    <property type="entry name" value="GGDEF_dom"/>
</dbReference>
<dbReference type="GO" id="GO:0019825">
    <property type="term" value="F:oxygen binding"/>
    <property type="evidence" value="ECO:0007669"/>
    <property type="project" value="InterPro"/>
</dbReference>
<accession>A0A160MZ68</accession>
<dbReference type="PANTHER" id="PTHR44757:SF2">
    <property type="entry name" value="BIOFILM ARCHITECTURE MAINTENANCE PROTEIN MBAA"/>
    <property type="match status" value="1"/>
</dbReference>
<dbReference type="SMART" id="SM00267">
    <property type="entry name" value="GGDEF"/>
    <property type="match status" value="1"/>
</dbReference>
<dbReference type="Gene3D" id="1.10.490.10">
    <property type="entry name" value="Globins"/>
    <property type="match status" value="1"/>
</dbReference>
<gene>
    <name evidence="4" type="ORF">ATSB10_11620</name>
</gene>
<dbReference type="PATRIC" id="fig|445710.3.peg.1157"/>
<dbReference type="EMBL" id="CP014841">
    <property type="protein sequence ID" value="AND68616.1"/>
    <property type="molecule type" value="Genomic_DNA"/>
</dbReference>
<dbReference type="CDD" id="cd01949">
    <property type="entry name" value="GGDEF"/>
    <property type="match status" value="1"/>
</dbReference>
<dbReference type="KEGG" id="dtx:ATSB10_11620"/>
<dbReference type="PROSITE" id="PS50883">
    <property type="entry name" value="EAL"/>
    <property type="match status" value="1"/>
</dbReference>
<dbReference type="Gene3D" id="3.30.70.270">
    <property type="match status" value="1"/>
</dbReference>
<dbReference type="Proteomes" id="UP000077255">
    <property type="component" value="Chromosome"/>
</dbReference>
<dbReference type="InterPro" id="IPR001633">
    <property type="entry name" value="EAL_dom"/>
</dbReference>
<feature type="domain" description="EAL" evidence="2">
    <location>
        <begin position="902"/>
        <end position="1157"/>
    </location>
</feature>
<dbReference type="InterPro" id="IPR029787">
    <property type="entry name" value="Nucleotide_cyclase"/>
</dbReference>
<evidence type="ECO:0000256" key="1">
    <source>
        <dbReference type="SAM" id="MobiDB-lite"/>
    </source>
</evidence>